<comment type="caution">
    <text evidence="4">The sequence shown here is derived from an EMBL/GenBank/DDBJ whole genome shotgun (WGS) entry which is preliminary data.</text>
</comment>
<dbReference type="Pfam" id="PF00533">
    <property type="entry name" value="BRCT"/>
    <property type="match status" value="1"/>
</dbReference>
<dbReference type="Gene3D" id="3.40.50.10190">
    <property type="entry name" value="BRCT domain"/>
    <property type="match status" value="4"/>
</dbReference>
<feature type="compositionally biased region" description="Acidic residues" evidence="2">
    <location>
        <begin position="583"/>
        <end position="592"/>
    </location>
</feature>
<evidence type="ECO:0000313" key="5">
    <source>
        <dbReference type="Proteomes" id="UP000033647"/>
    </source>
</evidence>
<feature type="compositionally biased region" description="Basic and acidic residues" evidence="2">
    <location>
        <begin position="568"/>
        <end position="578"/>
    </location>
</feature>
<dbReference type="GO" id="GO:0007095">
    <property type="term" value="P:mitotic G2 DNA damage checkpoint signaling"/>
    <property type="evidence" value="ECO:0007669"/>
    <property type="project" value="TreeGrafter"/>
</dbReference>
<dbReference type="PANTHER" id="PTHR13561:SF20">
    <property type="entry name" value="DNA TOPOISOMERASE 2-BINDING PROTEIN 1"/>
    <property type="match status" value="1"/>
</dbReference>
<dbReference type="STRING" id="1047168.A0A0F4GTP8"/>
<feature type="domain" description="BRCT" evidence="3">
    <location>
        <begin position="105"/>
        <end position="194"/>
    </location>
</feature>
<feature type="compositionally biased region" description="Polar residues" evidence="2">
    <location>
        <begin position="709"/>
        <end position="719"/>
    </location>
</feature>
<dbReference type="OrthoDB" id="251770at2759"/>
<evidence type="ECO:0000259" key="3">
    <source>
        <dbReference type="PROSITE" id="PS50172"/>
    </source>
</evidence>
<dbReference type="Proteomes" id="UP000033647">
    <property type="component" value="Unassembled WGS sequence"/>
</dbReference>
<feature type="region of interest" description="Disordered" evidence="2">
    <location>
        <begin position="277"/>
        <end position="311"/>
    </location>
</feature>
<feature type="compositionally biased region" description="Basic and acidic residues" evidence="2">
    <location>
        <begin position="206"/>
        <end position="222"/>
    </location>
</feature>
<feature type="domain" description="BRCT" evidence="3">
    <location>
        <begin position="421"/>
        <end position="506"/>
    </location>
</feature>
<dbReference type="Pfam" id="PF12738">
    <property type="entry name" value="PTCB-BRCT"/>
    <property type="match status" value="2"/>
</dbReference>
<protein>
    <submittedName>
        <fullName evidence="4">Subunit of DNA polymerase II like protein</fullName>
    </submittedName>
</protein>
<dbReference type="GO" id="GO:0033314">
    <property type="term" value="P:mitotic DNA replication checkpoint signaling"/>
    <property type="evidence" value="ECO:0007669"/>
    <property type="project" value="TreeGrafter"/>
</dbReference>
<dbReference type="SMART" id="SM00292">
    <property type="entry name" value="BRCT"/>
    <property type="match status" value="4"/>
</dbReference>
<keyword evidence="5" id="KW-1185">Reference proteome</keyword>
<evidence type="ECO:0000256" key="1">
    <source>
        <dbReference type="ARBA" id="ARBA00022737"/>
    </source>
</evidence>
<organism evidence="4 5">
    <name type="scientific">Zymoseptoria brevis</name>
    <dbReference type="NCBI Taxonomy" id="1047168"/>
    <lineage>
        <taxon>Eukaryota</taxon>
        <taxon>Fungi</taxon>
        <taxon>Dikarya</taxon>
        <taxon>Ascomycota</taxon>
        <taxon>Pezizomycotina</taxon>
        <taxon>Dothideomycetes</taxon>
        <taxon>Dothideomycetidae</taxon>
        <taxon>Mycosphaerellales</taxon>
        <taxon>Mycosphaerellaceae</taxon>
        <taxon>Zymoseptoria</taxon>
    </lineage>
</organism>
<accession>A0A0F4GTP8</accession>
<feature type="region of interest" description="Disordered" evidence="2">
    <location>
        <begin position="201"/>
        <end position="223"/>
    </location>
</feature>
<keyword evidence="1" id="KW-0677">Repeat</keyword>
<name>A0A0F4GTP8_9PEZI</name>
<dbReference type="AlphaFoldDB" id="A0A0F4GTP8"/>
<dbReference type="PANTHER" id="PTHR13561">
    <property type="entry name" value="DNA REPLICATION REGULATOR DPB11-RELATED"/>
    <property type="match status" value="1"/>
</dbReference>
<feature type="compositionally biased region" description="Basic and acidic residues" evidence="2">
    <location>
        <begin position="782"/>
        <end position="792"/>
    </location>
</feature>
<dbReference type="SUPFAM" id="SSF52113">
    <property type="entry name" value="BRCT domain"/>
    <property type="match status" value="3"/>
</dbReference>
<dbReference type="CDD" id="cd17731">
    <property type="entry name" value="BRCT_TopBP1_rpt2_like"/>
    <property type="match status" value="1"/>
</dbReference>
<feature type="region of interest" description="Disordered" evidence="2">
    <location>
        <begin position="782"/>
        <end position="820"/>
    </location>
</feature>
<feature type="domain" description="BRCT" evidence="3">
    <location>
        <begin position="312"/>
        <end position="409"/>
    </location>
</feature>
<feature type="compositionally biased region" description="Low complexity" evidence="2">
    <location>
        <begin position="517"/>
        <end position="526"/>
    </location>
</feature>
<proteinExistence type="predicted"/>
<feature type="compositionally biased region" description="Polar residues" evidence="2">
    <location>
        <begin position="283"/>
        <end position="293"/>
    </location>
</feature>
<evidence type="ECO:0000313" key="4">
    <source>
        <dbReference type="EMBL" id="KJY00787.1"/>
    </source>
</evidence>
<reference evidence="4 5" key="1">
    <citation type="submission" date="2015-03" db="EMBL/GenBank/DDBJ databases">
        <title>RNA-seq based gene annotation and comparative genomics of four Zymoseptoria species reveal species-specific pathogenicity related genes and transposable element activity.</title>
        <authorList>
            <person name="Grandaubert J."/>
            <person name="Bhattacharyya A."/>
            <person name="Stukenbrock E.H."/>
        </authorList>
    </citation>
    <scope>NUCLEOTIDE SEQUENCE [LARGE SCALE GENOMIC DNA]</scope>
    <source>
        <strain evidence="4 5">Zb18110</strain>
    </source>
</reference>
<dbReference type="InterPro" id="IPR059215">
    <property type="entry name" value="BRCT2_TopBP1-like"/>
</dbReference>
<sequence>MAQDTEKSDNGSSPLNGVVLCCTSLAQEVRTSLAEAAVSMGAVHKLDLTSDVTHLIVGSITTPKYRYVAKERPDIRVLAPSFIDAIRHEWMKGGAVDVETLLKQHTLPPFSGLMICLTGWQDLETRRRFEETIRENGATYNADLIKQVTHLIAAKPEGAKYTHAKQWGIKVVGLRWFEDSLKRGMALDESLYQVEMPEETQGKGAYRTEPKKPLAKRGRETDVAAGIEEAGRRKLRKVASMRLDQHSQDLWKSVSEHEVQVETTEIDVWNEESRTMQIEESRTMQNDAPSGEQQTKRGTDSLRTSRNGPSDAGESLLSGIYILLHGFDKLRRERLVHFLEPNGAIVVDCHDALARASENQPFHSRILLVPHADQEKLPDIPPATTVATEWWVERCVHHKRSLDPDQDPLSQPLGQVTVSGFSGVAITTTGFDNVDLRQTAEAVKLMGATYQEQLSPSTSVLVCGDKLVRKEKAFYASKHNIPVVSAKWLWESLRLRTKAPFDEYRMNLPAFDPAEYTGTPSTRGPTPSEPRRSVDDSKRAETSQLKRLSNSRKRHNTPSLIMQPAKVAESRGIRKPRDGPFILEDDDQDDDGTPIVMDEQPSANPRLDTEPGKAVQPLREISPNKSQSRRGNSAEPAQEGNDAGAKPTMQLPTRTAPVSPEKQLPAESIEDANPGYTEHDLAANVAELLNKRRVNSNATEPLKRKSRTLGRNLSSSNRTPRSDSIPPNLSEAIHHDEDHYSAADGFSALPLPVVAPPSTQLGYETPEAVAHREQMGRKMGMEGLMREEEGKGVRVGSLGTVRDSERLAGGERKAKARGRK</sequence>
<dbReference type="PROSITE" id="PS50172">
    <property type="entry name" value="BRCT"/>
    <property type="match status" value="4"/>
</dbReference>
<feature type="compositionally biased region" description="Basic and acidic residues" evidence="2">
    <location>
        <begin position="529"/>
        <end position="541"/>
    </location>
</feature>
<dbReference type="GO" id="GO:0006270">
    <property type="term" value="P:DNA replication initiation"/>
    <property type="evidence" value="ECO:0007669"/>
    <property type="project" value="TreeGrafter"/>
</dbReference>
<dbReference type="EMBL" id="LAFY01000304">
    <property type="protein sequence ID" value="KJY00787.1"/>
    <property type="molecule type" value="Genomic_DNA"/>
</dbReference>
<evidence type="ECO:0000256" key="2">
    <source>
        <dbReference type="SAM" id="MobiDB-lite"/>
    </source>
</evidence>
<feature type="domain" description="BRCT" evidence="3">
    <location>
        <begin position="10"/>
        <end position="91"/>
    </location>
</feature>
<dbReference type="InterPro" id="IPR036420">
    <property type="entry name" value="BRCT_dom_sf"/>
</dbReference>
<feature type="region of interest" description="Disordered" evidence="2">
    <location>
        <begin position="511"/>
        <end position="731"/>
    </location>
</feature>
<feature type="compositionally biased region" description="Basic and acidic residues" evidence="2">
    <location>
        <begin position="802"/>
        <end position="813"/>
    </location>
</feature>
<dbReference type="InterPro" id="IPR001357">
    <property type="entry name" value="BRCT_dom"/>
</dbReference>
<gene>
    <name evidence="4" type="ORF">TI39_contig312g00014</name>
</gene>